<keyword evidence="2" id="KW-1185">Reference proteome</keyword>
<protein>
    <submittedName>
        <fullName evidence="1">Uncharacterized protein</fullName>
    </submittedName>
</protein>
<evidence type="ECO:0000313" key="1">
    <source>
        <dbReference type="EMBL" id="MBF6354472.1"/>
    </source>
</evidence>
<comment type="caution">
    <text evidence="1">The sequence shown here is derived from an EMBL/GenBank/DDBJ whole genome shotgun (WGS) entry which is preliminary data.</text>
</comment>
<gene>
    <name evidence="1" type="ORF">IU449_07940</name>
</gene>
<reference evidence="1 2" key="1">
    <citation type="submission" date="2020-10" db="EMBL/GenBank/DDBJ databases">
        <title>Identification of Nocardia species via Next-generation sequencing and recognition of intraspecies genetic diversity.</title>
        <authorList>
            <person name="Li P."/>
            <person name="Li P."/>
            <person name="Lu B."/>
        </authorList>
    </citation>
    <scope>NUCLEOTIDE SEQUENCE [LARGE SCALE GENOMIC DNA]</scope>
    <source>
        <strain evidence="1 2">BJ06-0143</strain>
    </source>
</reference>
<proteinExistence type="predicted"/>
<organism evidence="1 2">
    <name type="scientific">Nocardia higoensis</name>
    <dbReference type="NCBI Taxonomy" id="228599"/>
    <lineage>
        <taxon>Bacteria</taxon>
        <taxon>Bacillati</taxon>
        <taxon>Actinomycetota</taxon>
        <taxon>Actinomycetes</taxon>
        <taxon>Mycobacteriales</taxon>
        <taxon>Nocardiaceae</taxon>
        <taxon>Nocardia</taxon>
    </lineage>
</organism>
<dbReference type="Proteomes" id="UP000707731">
    <property type="component" value="Unassembled WGS sequence"/>
</dbReference>
<name>A0ABS0D7L8_9NOCA</name>
<dbReference type="EMBL" id="JADLQN010000001">
    <property type="protein sequence ID" value="MBF6354472.1"/>
    <property type="molecule type" value="Genomic_DNA"/>
</dbReference>
<evidence type="ECO:0000313" key="2">
    <source>
        <dbReference type="Proteomes" id="UP000707731"/>
    </source>
</evidence>
<accession>A0ABS0D7L8</accession>
<dbReference type="RefSeq" id="WP_195001233.1">
    <property type="nucleotide sequence ID" value="NZ_JADLQN010000001.1"/>
</dbReference>
<sequence length="76" mass="8101">MTIRLLPELTMAAWRCGAKNWVRAERHSARRGVGARASLIARVEEAFAALPGALSLTIEQITVATPGATEPGRSTS</sequence>